<keyword evidence="1" id="KW-0812">Transmembrane</keyword>
<dbReference type="AlphaFoldDB" id="F0F0V6"/>
<accession>F0F0V6</accession>
<gene>
    <name evidence="2" type="ORF">HMPREF9098_1741</name>
</gene>
<feature type="transmembrane region" description="Helical" evidence="1">
    <location>
        <begin position="20"/>
        <end position="39"/>
    </location>
</feature>
<keyword evidence="1" id="KW-1133">Transmembrane helix</keyword>
<protein>
    <submittedName>
        <fullName evidence="2">Uncharacterized protein</fullName>
    </submittedName>
</protein>
<reference evidence="2 3" key="1">
    <citation type="submission" date="2011-01" db="EMBL/GenBank/DDBJ databases">
        <authorList>
            <person name="Muzny D."/>
            <person name="Qin X."/>
            <person name="Deng J."/>
            <person name="Jiang H."/>
            <person name="Liu Y."/>
            <person name="Qu J."/>
            <person name="Song X.-Z."/>
            <person name="Zhang L."/>
            <person name="Thornton R."/>
            <person name="Coyle M."/>
            <person name="Francisco L."/>
            <person name="Jackson L."/>
            <person name="Javaid M."/>
            <person name="Korchina V."/>
            <person name="Kovar C."/>
            <person name="Mata R."/>
            <person name="Mathew T."/>
            <person name="Ngo R."/>
            <person name="Nguyen L."/>
            <person name="Nguyen N."/>
            <person name="Okwuonu G."/>
            <person name="Ongeri F."/>
            <person name="Pham C."/>
            <person name="Simmons D."/>
            <person name="Wilczek-Boney K."/>
            <person name="Hale W."/>
            <person name="Jakkamsetti A."/>
            <person name="Pham P."/>
            <person name="Ruth R."/>
            <person name="San Lucas F."/>
            <person name="Warren J."/>
            <person name="Zhang J."/>
            <person name="Zhao Z."/>
            <person name="Zhou C."/>
            <person name="Zhu D."/>
            <person name="Lee S."/>
            <person name="Bess C."/>
            <person name="Blankenburg K."/>
            <person name="Forbes L."/>
            <person name="Fu Q."/>
            <person name="Gubbala S."/>
            <person name="Hirani K."/>
            <person name="Jayaseelan J.C."/>
            <person name="Lara F."/>
            <person name="Munidasa M."/>
            <person name="Palculict T."/>
            <person name="Patil S."/>
            <person name="Pu L.-L."/>
            <person name="Saada N."/>
            <person name="Tang L."/>
            <person name="Weissenberger G."/>
            <person name="Zhu Y."/>
            <person name="Hemphill L."/>
            <person name="Shang Y."/>
            <person name="Youmans B."/>
            <person name="Ayvaz T."/>
            <person name="Ross M."/>
            <person name="Santibanez J."/>
            <person name="Aqrawi P."/>
            <person name="Gross S."/>
            <person name="Joshi V."/>
            <person name="Fowler G."/>
            <person name="Nazareth L."/>
            <person name="Reid J."/>
            <person name="Worley K."/>
            <person name="Petrosino J."/>
            <person name="Highlander S."/>
            <person name="Gibbs R."/>
        </authorList>
    </citation>
    <scope>NUCLEOTIDE SEQUENCE [LARGE SCALE GENOMIC DNA]</scope>
    <source>
        <strain evidence="2 3">ATCC 33394</strain>
    </source>
</reference>
<feature type="transmembrane region" description="Helical" evidence="1">
    <location>
        <begin position="90"/>
        <end position="111"/>
    </location>
</feature>
<name>F0F0V6_9NEIS</name>
<evidence type="ECO:0000313" key="2">
    <source>
        <dbReference type="EMBL" id="EGC16798.1"/>
    </source>
</evidence>
<dbReference type="STRING" id="888741.HMPREF9098_1741"/>
<evidence type="ECO:0000256" key="1">
    <source>
        <dbReference type="SAM" id="Phobius"/>
    </source>
</evidence>
<dbReference type="RefSeq" id="WP_003783606.1">
    <property type="nucleotide sequence ID" value="NZ_GL870929.1"/>
</dbReference>
<dbReference type="Proteomes" id="UP000004088">
    <property type="component" value="Unassembled WGS sequence"/>
</dbReference>
<keyword evidence="3" id="KW-1185">Reference proteome</keyword>
<feature type="transmembrane region" description="Helical" evidence="1">
    <location>
        <begin position="51"/>
        <end position="69"/>
    </location>
</feature>
<sequence>MPRTERKLAKQRQEVRSLGLKKLMVGGAASVLMLLWLMSGKPSTSGGAFKLILFALPLVVAMMGFLETSSGIPFSRFSEAWDELQGWQRGVLGVAIFVVAVVVIMGGFMMIA</sequence>
<organism evidence="2 3">
    <name type="scientific">Kingella denitrificans ATCC 33394</name>
    <dbReference type="NCBI Taxonomy" id="888741"/>
    <lineage>
        <taxon>Bacteria</taxon>
        <taxon>Pseudomonadati</taxon>
        <taxon>Pseudomonadota</taxon>
        <taxon>Betaproteobacteria</taxon>
        <taxon>Neisseriales</taxon>
        <taxon>Neisseriaceae</taxon>
        <taxon>Kingella</taxon>
    </lineage>
</organism>
<evidence type="ECO:0000313" key="3">
    <source>
        <dbReference type="Proteomes" id="UP000004088"/>
    </source>
</evidence>
<dbReference type="HOGENOM" id="CLU_2142519_0_0_4"/>
<proteinExistence type="predicted"/>
<keyword evidence="1" id="KW-0472">Membrane</keyword>
<comment type="caution">
    <text evidence="2">The sequence shown here is derived from an EMBL/GenBank/DDBJ whole genome shotgun (WGS) entry which is preliminary data.</text>
</comment>
<dbReference type="EMBL" id="AEWV01000031">
    <property type="protein sequence ID" value="EGC16798.1"/>
    <property type="molecule type" value="Genomic_DNA"/>
</dbReference>